<evidence type="ECO:0000313" key="2">
    <source>
        <dbReference type="Proteomes" id="UP000887013"/>
    </source>
</evidence>
<comment type="caution">
    <text evidence="1">The sequence shown here is derived from an EMBL/GenBank/DDBJ whole genome shotgun (WGS) entry which is preliminary data.</text>
</comment>
<organism evidence="1 2">
    <name type="scientific">Nephila pilipes</name>
    <name type="common">Giant wood spider</name>
    <name type="synonym">Nephila maculata</name>
    <dbReference type="NCBI Taxonomy" id="299642"/>
    <lineage>
        <taxon>Eukaryota</taxon>
        <taxon>Metazoa</taxon>
        <taxon>Ecdysozoa</taxon>
        <taxon>Arthropoda</taxon>
        <taxon>Chelicerata</taxon>
        <taxon>Arachnida</taxon>
        <taxon>Araneae</taxon>
        <taxon>Araneomorphae</taxon>
        <taxon>Entelegynae</taxon>
        <taxon>Araneoidea</taxon>
        <taxon>Nephilidae</taxon>
        <taxon>Nephila</taxon>
    </lineage>
</organism>
<proteinExistence type="predicted"/>
<gene>
    <name evidence="1" type="ORF">NPIL_329311</name>
</gene>
<sequence length="102" mass="12209">MIRNHANDVYMEKRRRQTVMDRRMKNEVVVTRNRQRFRFVNGRGGPTFRNRFWKGPFVARCRRRELEKGGRRGGRSSFGALIFWNACSSIIGKSDFLRKIEK</sequence>
<dbReference type="AlphaFoldDB" id="A0A8X6Q7X3"/>
<reference evidence="1" key="1">
    <citation type="submission" date="2020-08" db="EMBL/GenBank/DDBJ databases">
        <title>Multicomponent nature underlies the extraordinary mechanical properties of spider dragline silk.</title>
        <authorList>
            <person name="Kono N."/>
            <person name="Nakamura H."/>
            <person name="Mori M."/>
            <person name="Yoshida Y."/>
            <person name="Ohtoshi R."/>
            <person name="Malay A.D."/>
            <person name="Moran D.A.P."/>
            <person name="Tomita M."/>
            <person name="Numata K."/>
            <person name="Arakawa K."/>
        </authorList>
    </citation>
    <scope>NUCLEOTIDE SEQUENCE</scope>
</reference>
<evidence type="ECO:0000313" key="1">
    <source>
        <dbReference type="EMBL" id="GFU11370.1"/>
    </source>
</evidence>
<protein>
    <submittedName>
        <fullName evidence="1">Uncharacterized protein</fullName>
    </submittedName>
</protein>
<dbReference type="Proteomes" id="UP000887013">
    <property type="component" value="Unassembled WGS sequence"/>
</dbReference>
<name>A0A8X6Q7X3_NEPPI</name>
<keyword evidence="2" id="KW-1185">Reference proteome</keyword>
<dbReference type="EMBL" id="BMAW01125201">
    <property type="protein sequence ID" value="GFU11370.1"/>
    <property type="molecule type" value="Genomic_DNA"/>
</dbReference>
<accession>A0A8X6Q7X3</accession>